<dbReference type="InterPro" id="IPR003776">
    <property type="entry name" value="YcaO-like_dom"/>
</dbReference>
<evidence type="ECO:0000313" key="2">
    <source>
        <dbReference type="EMBL" id="NEB87391.1"/>
    </source>
</evidence>
<accession>A0A6G3SWU5</accession>
<dbReference type="EMBL" id="JAAGMK010000711">
    <property type="protein sequence ID" value="NEB87391.1"/>
    <property type="molecule type" value="Genomic_DNA"/>
</dbReference>
<dbReference type="RefSeq" id="WP_164258985.1">
    <property type="nucleotide sequence ID" value="NZ_CP086102.1"/>
</dbReference>
<evidence type="ECO:0000259" key="1">
    <source>
        <dbReference type="PROSITE" id="PS51664"/>
    </source>
</evidence>
<feature type="domain" description="YcaO" evidence="1">
    <location>
        <begin position="111"/>
        <end position="435"/>
    </location>
</feature>
<gene>
    <name evidence="2" type="ORF">G3I43_24935</name>
</gene>
<dbReference type="PROSITE" id="PS51664">
    <property type="entry name" value="YCAO"/>
    <property type="match status" value="1"/>
</dbReference>
<dbReference type="AlphaFoldDB" id="A0A6G3SWU5"/>
<dbReference type="Pfam" id="PF02624">
    <property type="entry name" value="YcaO"/>
    <property type="match status" value="1"/>
</dbReference>
<reference evidence="2" key="1">
    <citation type="submission" date="2020-01" db="EMBL/GenBank/DDBJ databases">
        <title>Insect and environment-associated Actinomycetes.</title>
        <authorList>
            <person name="Currrie C."/>
            <person name="Chevrette M."/>
            <person name="Carlson C."/>
            <person name="Stubbendieck R."/>
            <person name="Wendt-Pienkowski E."/>
        </authorList>
    </citation>
    <scope>NUCLEOTIDE SEQUENCE</scope>
    <source>
        <strain evidence="2">SID505</strain>
    </source>
</reference>
<name>A0A6G3SWU5_STRAQ</name>
<dbReference type="Gene3D" id="3.30.1330.230">
    <property type="match status" value="1"/>
</dbReference>
<organism evidence="2">
    <name type="scientific">Streptomyces anulatus</name>
    <name type="common">Streptomyces chrysomallus</name>
    <dbReference type="NCBI Taxonomy" id="1892"/>
    <lineage>
        <taxon>Bacteria</taxon>
        <taxon>Bacillati</taxon>
        <taxon>Actinomycetota</taxon>
        <taxon>Actinomycetes</taxon>
        <taxon>Kitasatosporales</taxon>
        <taxon>Streptomycetaceae</taxon>
        <taxon>Streptomyces</taxon>
    </lineage>
</organism>
<sequence length="435" mass="45809">MTSGVPVPGGPDVPLALPATDCPMCAALWKAEREHLTGRRHARRHGVGRRSVLHPHCPRHPCAVPGRPGSDVPYGPLIGRRVVHDAGLGLWVSDVVLTVPPGTRGHRAVVGGGVTDDPALALTIGWTEALERRCTLRRPRERLRFTERPVNGLSAPGAAEDDRPGWRVAARGLRGEGTVWLPLPLTVVDSQRPGPEGAGVRTDSTGMAAHPVKDSALFRGARELLERAALHAWWTGPGSERCTGHSARVLEWLRDSAHVLPGVTADVWHIRRGSWYVAGCLVLTPRHDGTLRAAFGSGAAPDVGTAVTAASREAYQMHTAPRISLTPAGAARFGPAEGHTEVPGDYGTRFRRAFPPNSACTPAGQEGGAVPGGSDRELLDSVAESLGAPAAHSDCGDQLTDALGLHVVRVVCPGLPRTTSATRSACGLRPAFLGV</sequence>
<protein>
    <submittedName>
        <fullName evidence="2">YcaO-like family protein</fullName>
    </submittedName>
</protein>
<proteinExistence type="predicted"/>
<comment type="caution">
    <text evidence="2">The sequence shown here is derived from an EMBL/GenBank/DDBJ whole genome shotgun (WGS) entry which is preliminary data.</text>
</comment>